<feature type="domain" description="DNA methylase N-4/N-6" evidence="10">
    <location>
        <begin position="29"/>
        <end position="328"/>
    </location>
</feature>
<keyword evidence="12" id="KW-1185">Reference proteome</keyword>
<comment type="catalytic activity">
    <reaction evidence="7">
        <text>a 2'-deoxycytidine in DNA + S-adenosyl-L-methionine = an N(4)-methyl-2'-deoxycytidine in DNA + S-adenosyl-L-homocysteine + H(+)</text>
        <dbReference type="Rhea" id="RHEA:16857"/>
        <dbReference type="Rhea" id="RHEA-COMP:11369"/>
        <dbReference type="Rhea" id="RHEA-COMP:13674"/>
        <dbReference type="ChEBI" id="CHEBI:15378"/>
        <dbReference type="ChEBI" id="CHEBI:57856"/>
        <dbReference type="ChEBI" id="CHEBI:59789"/>
        <dbReference type="ChEBI" id="CHEBI:85452"/>
        <dbReference type="ChEBI" id="CHEBI:137933"/>
        <dbReference type="EC" id="2.1.1.113"/>
    </reaction>
</comment>
<name>A0ABP4X6W9_9MICO</name>
<evidence type="ECO:0000313" key="12">
    <source>
        <dbReference type="Proteomes" id="UP001501475"/>
    </source>
</evidence>
<organism evidence="11 12">
    <name type="scientific">Nostocoides vanveenii</name>
    <dbReference type="NCBI Taxonomy" id="330835"/>
    <lineage>
        <taxon>Bacteria</taxon>
        <taxon>Bacillati</taxon>
        <taxon>Actinomycetota</taxon>
        <taxon>Actinomycetes</taxon>
        <taxon>Micrococcales</taxon>
        <taxon>Intrasporangiaceae</taxon>
        <taxon>Nostocoides</taxon>
    </lineage>
</organism>
<dbReference type="RefSeq" id="WP_344067941.1">
    <property type="nucleotide sequence ID" value="NZ_BAAAPN010000087.1"/>
</dbReference>
<evidence type="ECO:0000256" key="2">
    <source>
        <dbReference type="ARBA" id="ARBA00022603"/>
    </source>
</evidence>
<evidence type="ECO:0000256" key="9">
    <source>
        <dbReference type="SAM" id="MobiDB-lite"/>
    </source>
</evidence>
<comment type="similarity">
    <text evidence="1">Belongs to the N(4)/N(6)-methyltransferase family. N(4) subfamily.</text>
</comment>
<proteinExistence type="inferred from homology"/>
<dbReference type="EMBL" id="BAAAPN010000087">
    <property type="protein sequence ID" value="GAA1771660.1"/>
    <property type="molecule type" value="Genomic_DNA"/>
</dbReference>
<keyword evidence="4" id="KW-0949">S-adenosyl-L-methionine</keyword>
<dbReference type="EC" id="2.1.1.-" evidence="8"/>
<comment type="caution">
    <text evidence="11">The sequence shown here is derived from an EMBL/GenBank/DDBJ whole genome shotgun (WGS) entry which is preliminary data.</text>
</comment>
<gene>
    <name evidence="11" type="ORF">GCM10009810_31620</name>
</gene>
<dbReference type="PROSITE" id="PS00093">
    <property type="entry name" value="N4_MTASE"/>
    <property type="match status" value="1"/>
</dbReference>
<evidence type="ECO:0000259" key="10">
    <source>
        <dbReference type="Pfam" id="PF01555"/>
    </source>
</evidence>
<dbReference type="Proteomes" id="UP001501475">
    <property type="component" value="Unassembled WGS sequence"/>
</dbReference>
<reference evidence="12" key="1">
    <citation type="journal article" date="2019" name="Int. J. Syst. Evol. Microbiol.">
        <title>The Global Catalogue of Microorganisms (GCM) 10K type strain sequencing project: providing services to taxonomists for standard genome sequencing and annotation.</title>
        <authorList>
            <consortium name="The Broad Institute Genomics Platform"/>
            <consortium name="The Broad Institute Genome Sequencing Center for Infectious Disease"/>
            <person name="Wu L."/>
            <person name="Ma J."/>
        </authorList>
    </citation>
    <scope>NUCLEOTIDE SEQUENCE [LARGE SCALE GENOMIC DNA]</scope>
    <source>
        <strain evidence="12">JCM 15591</strain>
    </source>
</reference>
<keyword evidence="2" id="KW-0489">Methyltransferase</keyword>
<evidence type="ECO:0000256" key="4">
    <source>
        <dbReference type="ARBA" id="ARBA00022691"/>
    </source>
</evidence>
<accession>A0ABP4X6W9</accession>
<evidence type="ECO:0000256" key="7">
    <source>
        <dbReference type="ARBA" id="ARBA00049120"/>
    </source>
</evidence>
<dbReference type="PRINTS" id="PR00508">
    <property type="entry name" value="S21N4MTFRASE"/>
</dbReference>
<keyword evidence="6" id="KW-0238">DNA-binding</keyword>
<keyword evidence="3" id="KW-0808">Transferase</keyword>
<evidence type="ECO:0000256" key="8">
    <source>
        <dbReference type="RuleBase" id="RU362026"/>
    </source>
</evidence>
<evidence type="ECO:0000313" key="11">
    <source>
        <dbReference type="EMBL" id="GAA1771660.1"/>
    </source>
</evidence>
<evidence type="ECO:0000256" key="5">
    <source>
        <dbReference type="ARBA" id="ARBA00022747"/>
    </source>
</evidence>
<dbReference type="Gene3D" id="3.40.50.150">
    <property type="entry name" value="Vaccinia Virus protein VP39"/>
    <property type="match status" value="1"/>
</dbReference>
<dbReference type="InterPro" id="IPR002941">
    <property type="entry name" value="DNA_methylase_N4/N6"/>
</dbReference>
<feature type="region of interest" description="Disordered" evidence="9">
    <location>
        <begin position="170"/>
        <end position="191"/>
    </location>
</feature>
<dbReference type="InterPro" id="IPR001091">
    <property type="entry name" value="RM_Methyltransferase"/>
</dbReference>
<dbReference type="InterPro" id="IPR017985">
    <property type="entry name" value="MeTrfase_CN4_CS"/>
</dbReference>
<dbReference type="InterPro" id="IPR029063">
    <property type="entry name" value="SAM-dependent_MTases_sf"/>
</dbReference>
<evidence type="ECO:0000256" key="1">
    <source>
        <dbReference type="ARBA" id="ARBA00010203"/>
    </source>
</evidence>
<evidence type="ECO:0000256" key="6">
    <source>
        <dbReference type="ARBA" id="ARBA00023125"/>
    </source>
</evidence>
<evidence type="ECO:0000256" key="3">
    <source>
        <dbReference type="ARBA" id="ARBA00022679"/>
    </source>
</evidence>
<keyword evidence="5" id="KW-0680">Restriction system</keyword>
<sequence>MTDRTSTPRGQILVGDALATLRTLPTGSVDQVLTSPPYFRLRDYDARGQLGLEGHVDQWVSELVDVAVEVKRVLVSTGTFWLNVSDTYSTHAREGSPRKSLLLGPERLALALVSDGWRLRNKIVWQKANPMPHSVTDRLTCTWEALFVFTKQDRYFFDLDAIRVPHLSKAGPARSGRPVRTKREQWRGPNTDDATGLVRLKHLGRVGHSLGKNPGDVLRIPSSNYRGSHHATFPVALAELAIRAGCPEARCLVCRLPYRRGIFQTAAGSREVSGRGDLRPTCECGTAAEPGLVLDPFMGAGTTALGAIENRRDWAGIELSPHFAAEAEQRIAEYAPNGAKVATTRGGAS</sequence>
<dbReference type="Pfam" id="PF01555">
    <property type="entry name" value="N6_N4_Mtase"/>
    <property type="match status" value="1"/>
</dbReference>
<dbReference type="SUPFAM" id="SSF53335">
    <property type="entry name" value="S-adenosyl-L-methionine-dependent methyltransferases"/>
    <property type="match status" value="1"/>
</dbReference>
<protein>
    <recommendedName>
        <fullName evidence="8">Methyltransferase</fullName>
        <ecNumber evidence="8">2.1.1.-</ecNumber>
    </recommendedName>
</protein>